<organism evidence="2">
    <name type="scientific">Anopheles braziliensis</name>
    <dbReference type="NCBI Taxonomy" id="58242"/>
    <lineage>
        <taxon>Eukaryota</taxon>
        <taxon>Metazoa</taxon>
        <taxon>Ecdysozoa</taxon>
        <taxon>Arthropoda</taxon>
        <taxon>Hexapoda</taxon>
        <taxon>Insecta</taxon>
        <taxon>Pterygota</taxon>
        <taxon>Neoptera</taxon>
        <taxon>Endopterygota</taxon>
        <taxon>Diptera</taxon>
        <taxon>Nematocera</taxon>
        <taxon>Culicoidea</taxon>
        <taxon>Culicidae</taxon>
        <taxon>Anophelinae</taxon>
        <taxon>Anopheles</taxon>
    </lineage>
</organism>
<protein>
    <submittedName>
        <fullName evidence="2">Putative secreted peptide</fullName>
    </submittedName>
</protein>
<accession>A0A2M3ZPS7</accession>
<feature type="transmembrane region" description="Helical" evidence="1">
    <location>
        <begin position="6"/>
        <end position="39"/>
    </location>
</feature>
<keyword evidence="1" id="KW-0472">Membrane</keyword>
<evidence type="ECO:0000313" key="2">
    <source>
        <dbReference type="EMBL" id="MBW30554.1"/>
    </source>
</evidence>
<evidence type="ECO:0000256" key="1">
    <source>
        <dbReference type="SAM" id="Phobius"/>
    </source>
</evidence>
<keyword evidence="1" id="KW-0812">Transmembrane</keyword>
<proteinExistence type="predicted"/>
<keyword evidence="1" id="KW-1133">Transmembrane helix</keyword>
<name>A0A2M3ZPS7_9DIPT</name>
<sequence>MITITVINIIMIIVTIMHTVHIVSVINIVCISISVALVCHRAMIDAATTTATAATATDTTTNGERSIGNVVVVCFDHPIMVASTATATSVPVALWMMI</sequence>
<dbReference type="EMBL" id="GGFM01009803">
    <property type="protein sequence ID" value="MBW30554.1"/>
    <property type="molecule type" value="Transcribed_RNA"/>
</dbReference>
<dbReference type="AlphaFoldDB" id="A0A2M3ZPS7"/>
<reference evidence="2" key="1">
    <citation type="submission" date="2018-01" db="EMBL/GenBank/DDBJ databases">
        <title>An insight into the sialome of Amazonian anophelines.</title>
        <authorList>
            <person name="Ribeiro J.M."/>
            <person name="Scarpassa V."/>
            <person name="Calvo E."/>
        </authorList>
    </citation>
    <scope>NUCLEOTIDE SEQUENCE</scope>
    <source>
        <tissue evidence="2">Salivary glands</tissue>
    </source>
</reference>